<evidence type="ECO:0000256" key="1">
    <source>
        <dbReference type="SAM" id="SignalP"/>
    </source>
</evidence>
<protein>
    <submittedName>
        <fullName evidence="2">Uncharacterized protein</fullName>
    </submittedName>
</protein>
<keyword evidence="3" id="KW-1185">Reference proteome</keyword>
<gene>
    <name evidence="2" type="ORF">OSTQU699_LOCUS3338</name>
</gene>
<dbReference type="Proteomes" id="UP000708148">
    <property type="component" value="Unassembled WGS sequence"/>
</dbReference>
<keyword evidence="1" id="KW-0732">Signal</keyword>
<evidence type="ECO:0000313" key="3">
    <source>
        <dbReference type="Proteomes" id="UP000708148"/>
    </source>
</evidence>
<reference evidence="2" key="1">
    <citation type="submission" date="2020-12" db="EMBL/GenBank/DDBJ databases">
        <authorList>
            <person name="Iha C."/>
        </authorList>
    </citation>
    <scope>NUCLEOTIDE SEQUENCE</scope>
</reference>
<dbReference type="AlphaFoldDB" id="A0A8S1IRU8"/>
<organism evidence="2 3">
    <name type="scientific">Ostreobium quekettii</name>
    <dbReference type="NCBI Taxonomy" id="121088"/>
    <lineage>
        <taxon>Eukaryota</taxon>
        <taxon>Viridiplantae</taxon>
        <taxon>Chlorophyta</taxon>
        <taxon>core chlorophytes</taxon>
        <taxon>Ulvophyceae</taxon>
        <taxon>TCBD clade</taxon>
        <taxon>Bryopsidales</taxon>
        <taxon>Ostreobineae</taxon>
        <taxon>Ostreobiaceae</taxon>
        <taxon>Ostreobium</taxon>
    </lineage>
</organism>
<proteinExistence type="predicted"/>
<dbReference type="EMBL" id="CAJHUC010000736">
    <property type="protein sequence ID" value="CAD7697977.1"/>
    <property type="molecule type" value="Genomic_DNA"/>
</dbReference>
<sequence>MGGAKWAPEDAGSAAIGLWRLLALILATGAAGMDQAGVRAVEDCGALRAALESNATARVNVSGALVCDAAAWGPAVVIRRNLTIAGAAKGGVAPSVDWASGVGLIEAASGSNVLFRDMILMFQGFGAVAVDIPFYFHQEAGETVLAGVVVAARVCPLAIDNYQDILTRLVRPENVPGEQLATVLDNSTLIVEELFVQRSEALWRICRSGLYCGDDAEVMAALLRGNATGSPCAEAAASKGSGGR</sequence>
<name>A0A8S1IRU8_9CHLO</name>
<accession>A0A8S1IRU8</accession>
<evidence type="ECO:0000313" key="2">
    <source>
        <dbReference type="EMBL" id="CAD7697977.1"/>
    </source>
</evidence>
<feature type="signal peptide" evidence="1">
    <location>
        <begin position="1"/>
        <end position="32"/>
    </location>
</feature>
<feature type="chain" id="PRO_5035741342" evidence="1">
    <location>
        <begin position="33"/>
        <end position="244"/>
    </location>
</feature>
<comment type="caution">
    <text evidence="2">The sequence shown here is derived from an EMBL/GenBank/DDBJ whole genome shotgun (WGS) entry which is preliminary data.</text>
</comment>